<evidence type="ECO:0000313" key="2">
    <source>
        <dbReference type="Proteomes" id="UP000638848"/>
    </source>
</evidence>
<proteinExistence type="predicted"/>
<dbReference type="Proteomes" id="UP000638848">
    <property type="component" value="Unassembled WGS sequence"/>
</dbReference>
<keyword evidence="2" id="KW-1185">Reference proteome</keyword>
<comment type="caution">
    <text evidence="1">The sequence shown here is derived from an EMBL/GenBank/DDBJ whole genome shotgun (WGS) entry which is preliminary data.</text>
</comment>
<dbReference type="EMBL" id="BMEQ01000004">
    <property type="protein sequence ID" value="GGG50611.1"/>
    <property type="molecule type" value="Genomic_DNA"/>
</dbReference>
<protein>
    <submittedName>
        <fullName evidence="1">Uncharacterized protein</fullName>
    </submittedName>
</protein>
<reference evidence="1" key="1">
    <citation type="journal article" date="2014" name="Int. J. Syst. Evol. Microbiol.">
        <title>Complete genome sequence of Corynebacterium casei LMG S-19264T (=DSM 44701T), isolated from a smear-ripened cheese.</title>
        <authorList>
            <consortium name="US DOE Joint Genome Institute (JGI-PGF)"/>
            <person name="Walter F."/>
            <person name="Albersmeier A."/>
            <person name="Kalinowski J."/>
            <person name="Ruckert C."/>
        </authorList>
    </citation>
    <scope>NUCLEOTIDE SEQUENCE</scope>
    <source>
        <strain evidence="1">CGMCC 1.12187</strain>
    </source>
</reference>
<name>A0A917GLP8_9MICC</name>
<reference evidence="1" key="2">
    <citation type="submission" date="2020-09" db="EMBL/GenBank/DDBJ databases">
        <authorList>
            <person name="Sun Q."/>
            <person name="Zhou Y."/>
        </authorList>
    </citation>
    <scope>NUCLEOTIDE SEQUENCE</scope>
    <source>
        <strain evidence="1">CGMCC 1.12187</strain>
    </source>
</reference>
<dbReference type="AlphaFoldDB" id="A0A917GLP8"/>
<dbReference type="RefSeq" id="WP_188535141.1">
    <property type="nucleotide sequence ID" value="NZ_BMEQ01000004.1"/>
</dbReference>
<sequence>MEPPVTSPRPPEPEEDATPLPATVVDLAAGQAQITPVVVDGEDRYEIELPDAPLREDDVESLAVALHAAQAGSAVLVDVEDYIEAVGPPGPDPEQ</sequence>
<gene>
    <name evidence="1" type="ORF">GCM10011374_11510</name>
</gene>
<evidence type="ECO:0000313" key="1">
    <source>
        <dbReference type="EMBL" id="GGG50611.1"/>
    </source>
</evidence>
<organism evidence="1 2">
    <name type="scientific">Kocuria dechangensis</name>
    <dbReference type="NCBI Taxonomy" id="1176249"/>
    <lineage>
        <taxon>Bacteria</taxon>
        <taxon>Bacillati</taxon>
        <taxon>Actinomycetota</taxon>
        <taxon>Actinomycetes</taxon>
        <taxon>Micrococcales</taxon>
        <taxon>Micrococcaceae</taxon>
        <taxon>Kocuria</taxon>
    </lineage>
</organism>
<accession>A0A917GLP8</accession>